<dbReference type="eggNOG" id="ENOG5030SVZ">
    <property type="taxonomic scope" value="Bacteria"/>
</dbReference>
<gene>
    <name evidence="1" type="ORF">MOC_1711</name>
</gene>
<sequence>MGAGKIVTGPASALALRDSEAEIGFVFQVTPYGYGAEKF</sequence>
<evidence type="ECO:0000313" key="1">
    <source>
        <dbReference type="EMBL" id="AIQ89466.1"/>
    </source>
</evidence>
<evidence type="ECO:0000313" key="2">
    <source>
        <dbReference type="Proteomes" id="UP000029492"/>
    </source>
</evidence>
<name>A0A089NNJ1_9HYPH</name>
<accession>A0A089NNJ1</accession>
<dbReference type="Proteomes" id="UP000029492">
    <property type="component" value="Chromosome"/>
</dbReference>
<dbReference type="HOGENOM" id="CLU_3312617_0_0_5"/>
<reference evidence="1 2" key="1">
    <citation type="journal article" date="2014" name="PLoS ONE">
        <title>Genome Information of Methylobacterium oryzae, a Plant-Probiotic Methylotroph in the Phyllosphere.</title>
        <authorList>
            <person name="Kwak M.J."/>
            <person name="Jeong H."/>
            <person name="Madhaiyan M."/>
            <person name="Lee Y."/>
            <person name="Sa T.M."/>
            <person name="Oh T.K."/>
            <person name="Kim J.F."/>
        </authorList>
    </citation>
    <scope>NUCLEOTIDE SEQUENCE [LARGE SCALE GENOMIC DNA]</scope>
    <source>
        <strain evidence="1 2">CBMB20</strain>
    </source>
</reference>
<dbReference type="EMBL" id="CP003811">
    <property type="protein sequence ID" value="AIQ89466.1"/>
    <property type="molecule type" value="Genomic_DNA"/>
</dbReference>
<dbReference type="AlphaFoldDB" id="A0A089NNJ1"/>
<proteinExistence type="predicted"/>
<protein>
    <submittedName>
        <fullName evidence="1">Protein of unassigned function</fullName>
    </submittedName>
</protein>
<organism evidence="1 2">
    <name type="scientific">Methylobacterium oryzae CBMB20</name>
    <dbReference type="NCBI Taxonomy" id="693986"/>
    <lineage>
        <taxon>Bacteria</taxon>
        <taxon>Pseudomonadati</taxon>
        <taxon>Pseudomonadota</taxon>
        <taxon>Alphaproteobacteria</taxon>
        <taxon>Hyphomicrobiales</taxon>
        <taxon>Methylobacteriaceae</taxon>
        <taxon>Methylobacterium</taxon>
    </lineage>
</organism>
<keyword evidence="2" id="KW-1185">Reference proteome</keyword>
<dbReference type="KEGG" id="mor:MOC_1711"/>